<dbReference type="Proteomes" id="UP000017836">
    <property type="component" value="Unassembled WGS sequence"/>
</dbReference>
<dbReference type="Gramene" id="ERM94223">
    <property type="protein sequence ID" value="ERM94223"/>
    <property type="gene ID" value="AMTR_s00010p00207190"/>
</dbReference>
<gene>
    <name evidence="3" type="ORF">AMTR_s00010p00207190</name>
</gene>
<feature type="region of interest" description="Disordered" evidence="1">
    <location>
        <begin position="136"/>
        <end position="155"/>
    </location>
</feature>
<evidence type="ECO:0000259" key="2">
    <source>
        <dbReference type="PROSITE" id="PS50076"/>
    </source>
</evidence>
<dbReference type="CDD" id="cd06257">
    <property type="entry name" value="DnaJ"/>
    <property type="match status" value="1"/>
</dbReference>
<dbReference type="HOGENOM" id="CLU_017633_9_0_1"/>
<evidence type="ECO:0000313" key="4">
    <source>
        <dbReference type="Proteomes" id="UP000017836"/>
    </source>
</evidence>
<dbReference type="Pfam" id="PF00226">
    <property type="entry name" value="DnaJ"/>
    <property type="match status" value="1"/>
</dbReference>
<protein>
    <recommendedName>
        <fullName evidence="2">J domain-containing protein</fullName>
    </recommendedName>
</protein>
<dbReference type="PRINTS" id="PR00625">
    <property type="entry name" value="JDOMAIN"/>
</dbReference>
<dbReference type="SUPFAM" id="SSF46565">
    <property type="entry name" value="Chaperone J-domain"/>
    <property type="match status" value="1"/>
</dbReference>
<organism evidence="3 4">
    <name type="scientific">Amborella trichopoda</name>
    <dbReference type="NCBI Taxonomy" id="13333"/>
    <lineage>
        <taxon>Eukaryota</taxon>
        <taxon>Viridiplantae</taxon>
        <taxon>Streptophyta</taxon>
        <taxon>Embryophyta</taxon>
        <taxon>Tracheophyta</taxon>
        <taxon>Spermatophyta</taxon>
        <taxon>Magnoliopsida</taxon>
        <taxon>Amborellales</taxon>
        <taxon>Amborellaceae</taxon>
        <taxon>Amborella</taxon>
    </lineage>
</organism>
<dbReference type="PROSITE" id="PS50076">
    <property type="entry name" value="DNAJ_2"/>
    <property type="match status" value="1"/>
</dbReference>
<keyword evidence="4" id="KW-1185">Reference proteome</keyword>
<dbReference type="EMBL" id="KI397513">
    <property type="protein sequence ID" value="ERM94223.1"/>
    <property type="molecule type" value="Genomic_DNA"/>
</dbReference>
<dbReference type="InterPro" id="IPR036869">
    <property type="entry name" value="J_dom_sf"/>
</dbReference>
<evidence type="ECO:0000313" key="3">
    <source>
        <dbReference type="EMBL" id="ERM94223.1"/>
    </source>
</evidence>
<dbReference type="InterPro" id="IPR053232">
    <property type="entry name" value="DnaJ_C/III_chloroplastic"/>
</dbReference>
<dbReference type="OMA" id="GRRSHCK"/>
<name>W1NFJ9_AMBTC</name>
<accession>W1NFJ9</accession>
<dbReference type="GO" id="GO:0009507">
    <property type="term" value="C:chloroplast"/>
    <property type="evidence" value="ECO:0000318"/>
    <property type="project" value="GO_Central"/>
</dbReference>
<dbReference type="Gene3D" id="1.10.287.110">
    <property type="entry name" value="DnaJ domain"/>
    <property type="match status" value="1"/>
</dbReference>
<evidence type="ECO:0000256" key="1">
    <source>
        <dbReference type="SAM" id="MobiDB-lite"/>
    </source>
</evidence>
<feature type="domain" description="J" evidence="2">
    <location>
        <begin position="40"/>
        <end position="109"/>
    </location>
</feature>
<dbReference type="PANTHER" id="PTHR45090">
    <property type="entry name" value="CHAPERONE PROTEIN DNAJ 20 CHLOROPLASTIC"/>
    <property type="match status" value="1"/>
</dbReference>
<reference evidence="4" key="1">
    <citation type="journal article" date="2013" name="Science">
        <title>The Amborella genome and the evolution of flowering plants.</title>
        <authorList>
            <consortium name="Amborella Genome Project"/>
        </authorList>
    </citation>
    <scope>NUCLEOTIDE SEQUENCE [LARGE SCALE GENOMIC DNA]</scope>
</reference>
<dbReference type="STRING" id="13333.W1NFJ9"/>
<dbReference type="PANTHER" id="PTHR45090:SF3">
    <property type="entry name" value="OS09G0368800 PROTEIN"/>
    <property type="match status" value="1"/>
</dbReference>
<proteinExistence type="predicted"/>
<dbReference type="AlphaFoldDB" id="W1NFJ9"/>
<sequence length="155" mass="17873">MALSLKFGIPPNPNLTCKRNYRPLVRCMAIASPKISKLSSYYDTLSLKSSEKLGMEDIKKAYRTMALRYHPDVCDPSMRLECTRKFVELNKAYRALSDSKLGEMYDLDMAVMDGFDEEENMRRVWTAQIVGLERRSKDRAARRNARNRGQGMPHS</sequence>
<dbReference type="SMART" id="SM00271">
    <property type="entry name" value="DnaJ"/>
    <property type="match status" value="1"/>
</dbReference>
<dbReference type="InterPro" id="IPR001623">
    <property type="entry name" value="DnaJ_domain"/>
</dbReference>
<dbReference type="eggNOG" id="KOG0712">
    <property type="taxonomic scope" value="Eukaryota"/>
</dbReference>